<reference evidence="2" key="1">
    <citation type="journal article" date="2021" name="Nat. Commun.">
        <title>Genetic determinants of endophytism in the Arabidopsis root mycobiome.</title>
        <authorList>
            <person name="Mesny F."/>
            <person name="Miyauchi S."/>
            <person name="Thiergart T."/>
            <person name="Pickel B."/>
            <person name="Atanasova L."/>
            <person name="Karlsson M."/>
            <person name="Huettel B."/>
            <person name="Barry K.W."/>
            <person name="Haridas S."/>
            <person name="Chen C."/>
            <person name="Bauer D."/>
            <person name="Andreopoulos W."/>
            <person name="Pangilinan J."/>
            <person name="LaButti K."/>
            <person name="Riley R."/>
            <person name="Lipzen A."/>
            <person name="Clum A."/>
            <person name="Drula E."/>
            <person name="Henrissat B."/>
            <person name="Kohler A."/>
            <person name="Grigoriev I.V."/>
            <person name="Martin F.M."/>
            <person name="Hacquard S."/>
        </authorList>
    </citation>
    <scope>NUCLEOTIDE SEQUENCE</scope>
    <source>
        <strain evidence="2">MPI-SDFR-AT-0120</strain>
    </source>
</reference>
<feature type="compositionally biased region" description="Polar residues" evidence="1">
    <location>
        <begin position="264"/>
        <end position="290"/>
    </location>
</feature>
<feature type="compositionally biased region" description="Low complexity" evidence="1">
    <location>
        <begin position="83"/>
        <end position="97"/>
    </location>
</feature>
<evidence type="ECO:0000256" key="1">
    <source>
        <dbReference type="SAM" id="MobiDB-lite"/>
    </source>
</evidence>
<evidence type="ECO:0000313" key="2">
    <source>
        <dbReference type="EMBL" id="KAH7069482.1"/>
    </source>
</evidence>
<dbReference type="EMBL" id="JAGMVJ010000029">
    <property type="protein sequence ID" value="KAH7069482.1"/>
    <property type="molecule type" value="Genomic_DNA"/>
</dbReference>
<evidence type="ECO:0000313" key="3">
    <source>
        <dbReference type="Proteomes" id="UP000813461"/>
    </source>
</evidence>
<dbReference type="OrthoDB" id="3685818at2759"/>
<feature type="compositionally biased region" description="Basic and acidic residues" evidence="1">
    <location>
        <begin position="736"/>
        <end position="746"/>
    </location>
</feature>
<feature type="compositionally biased region" description="Polar residues" evidence="1">
    <location>
        <begin position="337"/>
        <end position="347"/>
    </location>
</feature>
<feature type="compositionally biased region" description="Low complexity" evidence="1">
    <location>
        <begin position="447"/>
        <end position="461"/>
    </location>
</feature>
<proteinExistence type="predicted"/>
<feature type="region of interest" description="Disordered" evidence="1">
    <location>
        <begin position="1"/>
        <end position="431"/>
    </location>
</feature>
<feature type="compositionally biased region" description="Polar residues" evidence="1">
    <location>
        <begin position="404"/>
        <end position="417"/>
    </location>
</feature>
<feature type="compositionally biased region" description="Basic residues" evidence="1">
    <location>
        <begin position="62"/>
        <end position="71"/>
    </location>
</feature>
<dbReference type="Proteomes" id="UP000813461">
    <property type="component" value="Unassembled WGS sequence"/>
</dbReference>
<feature type="compositionally biased region" description="Polar residues" evidence="1">
    <location>
        <begin position="307"/>
        <end position="320"/>
    </location>
</feature>
<protein>
    <submittedName>
        <fullName evidence="2">Uncharacterized protein</fullName>
    </submittedName>
</protein>
<feature type="compositionally biased region" description="Polar residues" evidence="1">
    <location>
        <begin position="156"/>
        <end position="167"/>
    </location>
</feature>
<feature type="compositionally biased region" description="Basic residues" evidence="1">
    <location>
        <begin position="10"/>
        <end position="25"/>
    </location>
</feature>
<gene>
    <name evidence="2" type="ORF">FB567DRAFT_224928</name>
</gene>
<comment type="caution">
    <text evidence="2">The sequence shown here is derived from an EMBL/GenBank/DDBJ whole genome shotgun (WGS) entry which is preliminary data.</text>
</comment>
<sequence>MPPYGLYKVPQHHRYGNAPPARRHVYNTMDFQDDKPQPKPSKAVIDEAARSMNGMADEEHKKKDKKKKKKKSLDATAENEINGLPGPATAPASASTLHLSGDDRKKSKKKKDKEAHSADEPGQKRKRLSEADAQPYPSGEAETGDHASSIEVVQPESKTAPTKVTEISSKKKKDKGAHGVHGSSKKRKRLSEADAQPHPSDEAGIGDSGSGIEAVQPESETAPAKVTENSSKKRKKDKRRDSGPAKPTTTAALNVSDKVIKDQAGNQRESLSTEPVSSQSKAPTATESPYITTPKQTPIPVPPPQKSTLRVSSTTDSPQHPHTPRGGGVSEILVRETPTSQMPQQASAEWKTPIPFSLAAALGTNTGSKPSKFDETRQQPSDSVSAAQSITAKEGLEHEAPALTTANLRRTQPLSNKSRPRPSGRAASVSSISSMSIKDAFARISKPSSSPFPDYDPFFAPRSEGKTKKRGAQKEASSHTVDFASVASAASQAKVDFTTELDYLHAHLRSKGMNDAAGPLPCLKNATGCSSKSEQALQLLREDDTNTVKLTICSDAEQNAFDHSVAAALEAERFLRNAIMAVIPVPLGKLEGVYSLYCPKYSSAHVDKYGYGQRILSIQRPSGFRAVNHTYTARLSLAPRPMAYSVLAFSAPLHASFRSTTLTTSEEGYALGLTCLGNGYVMLTMDLGLLLTGRKSERAGKEGSVCMEFLGVKEKGSDGAGAVKWNVAEEKVKKEIQATRASEKELGGNGTQAGADMTPKKKRGRPTNVERERRAQEAASSQLSSQR</sequence>
<organism evidence="2 3">
    <name type="scientific">Paraphoma chrysanthemicola</name>
    <dbReference type="NCBI Taxonomy" id="798071"/>
    <lineage>
        <taxon>Eukaryota</taxon>
        <taxon>Fungi</taxon>
        <taxon>Dikarya</taxon>
        <taxon>Ascomycota</taxon>
        <taxon>Pezizomycotina</taxon>
        <taxon>Dothideomycetes</taxon>
        <taxon>Pleosporomycetidae</taxon>
        <taxon>Pleosporales</taxon>
        <taxon>Pleosporineae</taxon>
        <taxon>Phaeosphaeriaceae</taxon>
        <taxon>Paraphoma</taxon>
    </lineage>
</organism>
<feature type="compositionally biased region" description="Basic and acidic residues" evidence="1">
    <location>
        <begin position="112"/>
        <end position="123"/>
    </location>
</feature>
<accession>A0A8K0VS41</accession>
<name>A0A8K0VS41_9PLEO</name>
<feature type="compositionally biased region" description="Low complexity" evidence="1">
    <location>
        <begin position="777"/>
        <end position="787"/>
    </location>
</feature>
<dbReference type="AlphaFoldDB" id="A0A8K0VS41"/>
<feature type="region of interest" description="Disordered" evidence="1">
    <location>
        <begin position="446"/>
        <end position="478"/>
    </location>
</feature>
<keyword evidence="3" id="KW-1185">Reference proteome</keyword>
<feature type="region of interest" description="Disordered" evidence="1">
    <location>
        <begin position="736"/>
        <end position="787"/>
    </location>
</feature>
<feature type="compositionally biased region" description="Polar residues" evidence="1">
    <location>
        <begin position="378"/>
        <end position="391"/>
    </location>
</feature>